<sequence length="136" mass="15386">MFRAVLAAALLISGAIVGIPSQAQAQGLVPCAREDGFCRVPYPTRVIYGIPGRSVEVFVRDGGIPCSNRVFGDPAPGVAKRCAFIARGSDRGPRRYEERPGRYDDGYRRSFREYDRGPRDYYDDGYDRRYRSYEVY</sequence>
<evidence type="ECO:0000313" key="3">
    <source>
        <dbReference type="Proteomes" id="UP000532010"/>
    </source>
</evidence>
<dbReference type="RefSeq" id="WP_183448590.1">
    <property type="nucleotide sequence ID" value="NZ_JACHWB010000002.1"/>
</dbReference>
<accession>A0A7W4VJL6</accession>
<dbReference type="Proteomes" id="UP000532010">
    <property type="component" value="Unassembled WGS sequence"/>
</dbReference>
<proteinExistence type="predicted"/>
<gene>
    <name evidence="2" type="ORF">FHR70_001442</name>
</gene>
<dbReference type="AlphaFoldDB" id="A0A7W4VJL6"/>
<name>A0A7W4VJL6_9HYPH</name>
<dbReference type="EMBL" id="JACHWB010000002">
    <property type="protein sequence ID" value="MBB3018388.1"/>
    <property type="molecule type" value="Genomic_DNA"/>
</dbReference>
<feature type="signal peptide" evidence="1">
    <location>
        <begin position="1"/>
        <end position="25"/>
    </location>
</feature>
<feature type="chain" id="PRO_5031334238" evidence="1">
    <location>
        <begin position="26"/>
        <end position="136"/>
    </location>
</feature>
<evidence type="ECO:0000256" key="1">
    <source>
        <dbReference type="SAM" id="SignalP"/>
    </source>
</evidence>
<keyword evidence="1" id="KW-0732">Signal</keyword>
<organism evidence="2 3">
    <name type="scientific">Microvirga lupini</name>
    <dbReference type="NCBI Taxonomy" id="420324"/>
    <lineage>
        <taxon>Bacteria</taxon>
        <taxon>Pseudomonadati</taxon>
        <taxon>Pseudomonadota</taxon>
        <taxon>Alphaproteobacteria</taxon>
        <taxon>Hyphomicrobiales</taxon>
        <taxon>Methylobacteriaceae</taxon>
        <taxon>Microvirga</taxon>
    </lineage>
</organism>
<protein>
    <submittedName>
        <fullName evidence="2">Uncharacterized protein</fullName>
    </submittedName>
</protein>
<evidence type="ECO:0000313" key="2">
    <source>
        <dbReference type="EMBL" id="MBB3018388.1"/>
    </source>
</evidence>
<comment type="caution">
    <text evidence="2">The sequence shown here is derived from an EMBL/GenBank/DDBJ whole genome shotgun (WGS) entry which is preliminary data.</text>
</comment>
<reference evidence="2 3" key="1">
    <citation type="submission" date="2020-08" db="EMBL/GenBank/DDBJ databases">
        <title>The Agave Microbiome: Exploring the role of microbial communities in plant adaptations to desert environments.</title>
        <authorList>
            <person name="Partida-Martinez L.P."/>
        </authorList>
    </citation>
    <scope>NUCLEOTIDE SEQUENCE [LARGE SCALE GENOMIC DNA]</scope>
    <source>
        <strain evidence="2 3">AT3.9</strain>
    </source>
</reference>
<keyword evidence="3" id="KW-1185">Reference proteome</keyword>